<dbReference type="PANTHER" id="PTHR47942">
    <property type="entry name" value="TETRATRICOPEPTIDE REPEAT (TPR)-LIKE SUPERFAMILY PROTEIN-RELATED"/>
    <property type="match status" value="1"/>
</dbReference>
<organism evidence="3 4">
    <name type="scientific">Galdieria yellowstonensis</name>
    <dbReference type="NCBI Taxonomy" id="3028027"/>
    <lineage>
        <taxon>Eukaryota</taxon>
        <taxon>Rhodophyta</taxon>
        <taxon>Bangiophyceae</taxon>
        <taxon>Galdieriales</taxon>
        <taxon>Galdieriaceae</taxon>
        <taxon>Galdieria</taxon>
    </lineage>
</organism>
<dbReference type="InterPro" id="IPR051222">
    <property type="entry name" value="PPR/CCM1_RNA-binding"/>
</dbReference>
<accession>A0AAV9I673</accession>
<dbReference type="AlphaFoldDB" id="A0AAV9I673"/>
<dbReference type="InterPro" id="IPR002885">
    <property type="entry name" value="PPR_rpt"/>
</dbReference>
<name>A0AAV9I673_9RHOD</name>
<dbReference type="PANTHER" id="PTHR47942:SF63">
    <property type="entry name" value="PENTATRICOPEPTIDE REPEAT-CONTAINING PROTEIN"/>
    <property type="match status" value="1"/>
</dbReference>
<sequence>MSSCTSIQRLPGSLTGGICRGKKCCCLGNIICKSLWFHSQPLILDGATVRNTSQMDRTMRVPGGERYVVWNATEQRKHSGEEVEDNPISGSKLFVSIRRILYREDWFVQRQLLAAKYPHYKLMLPLVCRALPENIASLQALDNNSSDNPRQFNLSIQKALRNDESCINWVIHQLSRDSSMRLVDSTTMLYISRQLRHLKRYRDCLWLWKRWEKLVYSKEEWQELKKDTRQVLHELILCYSAMGVATQVDCIANLLSVSAMEKDHVDSESAAVLFDIYTNETHVHLVNVIKAMQLLLKCPLEKQTCHTTWLQLAKAMVSENPLDHGKWALLFINHLDKKLQVNFFNHFLSRLSRVGRHDMCLDALEEMKMRGLQPDECTVAAVMRAFTNSNHYQKACEIFERMQSEFHVKYGDTALSELLIAVSRDGQLNSILGVLDSLLQLGHVPSDAAIRAILLEISYNNGIDEALATVEFIARRNVFISSKVLDLLLLVAKNSGEWKYAKLVFWLYSKHGKLPNFYTFELLMRTLTRHCRGERMINRVKPDHPLLSSDSSEAARILADLSEMYRWMLRAGVFPTAWIVREMIRAAASGGHPHVANQIFFYATNVLGIQPTEDSFEFLVNAYAKVNDIAGVVEAVRLMKDKLGKPSLRALNIWMRSCLRVNDIARCQQVFEEIIMYGYEPNEHTFACLIAAAGREGKLQRGHELLRKMMERGLFPNSSVYVTLLKAIENCTQLVPDEFVEFLFQGLEKGDWQPDGYLLASLVRIGYRQQQFSAVERVYRLVEKHRANIAVSQLQLPLYELVKGALSLGCSCWAVDWIAKFALSLNVRATSALRYAAVYEWLRLGVVDGARDAVVCTSAEAWKRNNLEHIWLQVWKELGEDNAATSTERQKPKNLYPTFLQRVRQAVEEKFAHRWQNAQNGHVDMFWTSRSKEANTNNNNNNMTSNDNAHHPLQRLSFNLYKLSPKEEEEEEQRLSSSLEEAKVRNVLHTNLVHTPRQAAADPLIVIADMSSDVPISRWTNTSEVEFPMKHSQSLYDLPGAGSFAAWNIYIETCLIGPLWLRPLTGRLGTDDYILRRYESVFSVYSLEAIYAVEYLENSHTFVSDALCRQVLDRIAYLQRWKPNRIWGRALEGFSKRLANNHKKEDSANPRWPFRFSGLYE</sequence>
<gene>
    <name evidence="3" type="ORF">GAYE_PCTG14G0584</name>
</gene>
<dbReference type="EMBL" id="JANCYU010000007">
    <property type="protein sequence ID" value="KAK4522694.1"/>
    <property type="molecule type" value="Genomic_DNA"/>
</dbReference>
<comment type="caution">
    <text evidence="3">The sequence shown here is derived from an EMBL/GenBank/DDBJ whole genome shotgun (WGS) entry which is preliminary data.</text>
</comment>
<dbReference type="Pfam" id="PF13812">
    <property type="entry name" value="PPR_3"/>
    <property type="match status" value="2"/>
</dbReference>
<dbReference type="InterPro" id="IPR011990">
    <property type="entry name" value="TPR-like_helical_dom_sf"/>
</dbReference>
<evidence type="ECO:0000256" key="1">
    <source>
        <dbReference type="ARBA" id="ARBA00022737"/>
    </source>
</evidence>
<reference evidence="3 4" key="1">
    <citation type="submission" date="2022-07" db="EMBL/GenBank/DDBJ databases">
        <title>Genome-wide signatures of adaptation to extreme environments.</title>
        <authorList>
            <person name="Cho C.H."/>
            <person name="Yoon H.S."/>
        </authorList>
    </citation>
    <scope>NUCLEOTIDE SEQUENCE [LARGE SCALE GENOMIC DNA]</scope>
    <source>
        <strain evidence="3 4">108.79 E11</strain>
    </source>
</reference>
<dbReference type="Proteomes" id="UP001300502">
    <property type="component" value="Unassembled WGS sequence"/>
</dbReference>
<dbReference type="Gene3D" id="1.25.40.10">
    <property type="entry name" value="Tetratricopeptide repeat domain"/>
    <property type="match status" value="3"/>
</dbReference>
<dbReference type="NCBIfam" id="TIGR00756">
    <property type="entry name" value="PPR"/>
    <property type="match status" value="2"/>
</dbReference>
<keyword evidence="1" id="KW-0677">Repeat</keyword>
<dbReference type="PROSITE" id="PS51375">
    <property type="entry name" value="PPR"/>
    <property type="match status" value="2"/>
</dbReference>
<protein>
    <recommendedName>
        <fullName evidence="5">Pentatricopeptide repeat-containing protein</fullName>
    </recommendedName>
</protein>
<evidence type="ECO:0008006" key="5">
    <source>
        <dbReference type="Google" id="ProtNLM"/>
    </source>
</evidence>
<keyword evidence="4" id="KW-1185">Reference proteome</keyword>
<proteinExistence type="predicted"/>
<feature type="repeat" description="PPR" evidence="2">
    <location>
        <begin position="340"/>
        <end position="374"/>
    </location>
</feature>
<evidence type="ECO:0000256" key="2">
    <source>
        <dbReference type="PROSITE-ProRule" id="PRU00708"/>
    </source>
</evidence>
<evidence type="ECO:0000313" key="4">
    <source>
        <dbReference type="Proteomes" id="UP001300502"/>
    </source>
</evidence>
<evidence type="ECO:0000313" key="3">
    <source>
        <dbReference type="EMBL" id="KAK4522694.1"/>
    </source>
</evidence>
<feature type="repeat" description="PPR" evidence="2">
    <location>
        <begin position="682"/>
        <end position="716"/>
    </location>
</feature>